<dbReference type="InterPro" id="IPR013517">
    <property type="entry name" value="FG-GAP"/>
</dbReference>
<evidence type="ECO:0000313" key="5">
    <source>
        <dbReference type="Proteomes" id="UP000265618"/>
    </source>
</evidence>
<evidence type="ECO:0000256" key="2">
    <source>
        <dbReference type="SAM" id="Coils"/>
    </source>
</evidence>
<evidence type="ECO:0000313" key="4">
    <source>
        <dbReference type="EMBL" id="GIQ84072.1"/>
    </source>
</evidence>
<dbReference type="InterPro" id="IPR036322">
    <property type="entry name" value="WD40_repeat_dom_sf"/>
</dbReference>
<name>A0A9K3GIK2_9EUKA</name>
<feature type="region of interest" description="Disordered" evidence="3">
    <location>
        <begin position="343"/>
        <end position="379"/>
    </location>
</feature>
<proteinExistence type="predicted"/>
<comment type="caution">
    <text evidence="4">The sequence shown here is derived from an EMBL/GenBank/DDBJ whole genome shotgun (WGS) entry which is preliminary data.</text>
</comment>
<feature type="region of interest" description="Disordered" evidence="3">
    <location>
        <begin position="618"/>
        <end position="673"/>
    </location>
</feature>
<keyword evidence="5" id="KW-1185">Reference proteome</keyword>
<gene>
    <name evidence="4" type="ORF">KIPB_005506</name>
</gene>
<protein>
    <submittedName>
        <fullName evidence="4">Uncharacterized protein</fullName>
    </submittedName>
</protein>
<dbReference type="PANTHER" id="PTHR36220">
    <property type="entry name" value="UNNAMED PRODUCT"/>
    <property type="match status" value="1"/>
</dbReference>
<reference evidence="4 5" key="1">
    <citation type="journal article" date="2018" name="PLoS ONE">
        <title>The draft genome of Kipferlia bialata reveals reductive genome evolution in fornicate parasites.</title>
        <authorList>
            <person name="Tanifuji G."/>
            <person name="Takabayashi S."/>
            <person name="Kume K."/>
            <person name="Takagi M."/>
            <person name="Nakayama T."/>
            <person name="Kamikawa R."/>
            <person name="Inagaki Y."/>
            <person name="Hashimoto T."/>
        </authorList>
    </citation>
    <scope>NUCLEOTIDE SEQUENCE [LARGE SCALE GENOMIC DNA]</scope>
    <source>
        <strain evidence="4">NY0173</strain>
    </source>
</reference>
<feature type="compositionally biased region" description="Basic and acidic residues" evidence="3">
    <location>
        <begin position="531"/>
        <end position="543"/>
    </location>
</feature>
<keyword evidence="1" id="KW-0732">Signal</keyword>
<dbReference type="SUPFAM" id="SSF50978">
    <property type="entry name" value="WD40 repeat-like"/>
    <property type="match status" value="1"/>
</dbReference>
<accession>A0A9K3GIK2</accession>
<sequence>MCVCDIVLSGTVRNSEGSYYEAQFGTSVDVSGDWMIVGAPFEYDNRETQDEDITGAAILYHREDGVWVQHQRLYPKAPNVAATGFAVAIDGDWCAVGSPDNEPGTDDGTMVDIYHNDGTGSWTLYHEKTGHDGWFHRVGYGYSLAMQAGQLVIGYPHPQGGSVIFTSLPDPFPFSDVAAESQGYSVAFSADAKTAVSGNAAKKTKNAPIGSVSVFTWQIDEYGYGGFDLYATVNNVDCDVGVALSPDGTSFALGCPSTDSYTGRVQIYKQRPGERFTSIIKGLREEVAALTVAVETNKITIREGEREREGILDEFDQYKRIYNADAAFVSSTAQAVQKSLGQTPHAADAGVPITTAQGEAAPFSRDRDQERERELEQTSAKLAEVSRTLEIERSVRAALEQELIRTKAESKAAQAQTSGAVRVDQGGALTMGDMDMGEEGEGETLMDILGGRGAQQRQREREAVSVSVAQPSPPVSGGAVVLGDDDDTSWLSVGRGHRGREAERGLERGSGFVVDPSSQPNPIVPSPVRQTGRERERERERRSVTRSPTRSASRAPTDALPSLPGAHLRPSSDPFSVQPGPGSVAAYAAGGESTPPIGAVGVSLDPSNLAAFSRQLAGIKGQGGRDREREREREVTRPSVGRYSPYGAYAPLSDREREGERGRSVTQSVGLTRGRSVLQQANDFYGVS</sequence>
<feature type="compositionally biased region" description="Basic and acidic residues" evidence="3">
    <location>
        <begin position="364"/>
        <end position="376"/>
    </location>
</feature>
<dbReference type="Pfam" id="PF14312">
    <property type="entry name" value="FG-GAP_2"/>
    <property type="match status" value="1"/>
</dbReference>
<feature type="compositionally biased region" description="Low complexity" evidence="3">
    <location>
        <begin position="545"/>
        <end position="557"/>
    </location>
</feature>
<dbReference type="Proteomes" id="UP000265618">
    <property type="component" value="Unassembled WGS sequence"/>
</dbReference>
<organism evidence="4 5">
    <name type="scientific">Kipferlia bialata</name>
    <dbReference type="NCBI Taxonomy" id="797122"/>
    <lineage>
        <taxon>Eukaryota</taxon>
        <taxon>Metamonada</taxon>
        <taxon>Carpediemonas-like organisms</taxon>
        <taxon>Kipferlia</taxon>
    </lineage>
</organism>
<feature type="compositionally biased region" description="Basic and acidic residues" evidence="3">
    <location>
        <begin position="653"/>
        <end position="663"/>
    </location>
</feature>
<dbReference type="Gene3D" id="2.130.10.130">
    <property type="entry name" value="Integrin alpha, N-terminal"/>
    <property type="match status" value="1"/>
</dbReference>
<dbReference type="PANTHER" id="PTHR36220:SF1">
    <property type="entry name" value="GAMMA TUBULIN COMPLEX COMPONENT C-TERMINAL DOMAIN-CONTAINING PROTEIN"/>
    <property type="match status" value="1"/>
</dbReference>
<evidence type="ECO:0000256" key="1">
    <source>
        <dbReference type="ARBA" id="ARBA00022729"/>
    </source>
</evidence>
<feature type="compositionally biased region" description="Basic and acidic residues" evidence="3">
    <location>
        <begin position="623"/>
        <end position="636"/>
    </location>
</feature>
<keyword evidence="2" id="KW-0175">Coiled coil</keyword>
<dbReference type="InterPro" id="IPR028994">
    <property type="entry name" value="Integrin_alpha_N"/>
</dbReference>
<feature type="coiled-coil region" evidence="2">
    <location>
        <begin position="382"/>
        <end position="416"/>
    </location>
</feature>
<dbReference type="AlphaFoldDB" id="A0A9K3GIK2"/>
<dbReference type="EMBL" id="BDIP01001295">
    <property type="protein sequence ID" value="GIQ84072.1"/>
    <property type="molecule type" value="Genomic_DNA"/>
</dbReference>
<feature type="region of interest" description="Disordered" evidence="3">
    <location>
        <begin position="454"/>
        <end position="580"/>
    </location>
</feature>
<evidence type="ECO:0000256" key="3">
    <source>
        <dbReference type="SAM" id="MobiDB-lite"/>
    </source>
</evidence>